<reference evidence="5 7" key="2">
    <citation type="submission" date="2018-06" db="EMBL/GenBank/DDBJ databases">
        <authorList>
            <consortium name="Pathogen Informatics"/>
            <person name="Doyle S."/>
        </authorList>
    </citation>
    <scope>NUCLEOTIDE SEQUENCE [LARGE SCALE GENOMIC DNA]</scope>
    <source>
        <strain evidence="5 7">NCTC12239</strain>
    </source>
</reference>
<dbReference type="InterPro" id="IPR036869">
    <property type="entry name" value="J_dom_sf"/>
</dbReference>
<dbReference type="PRINTS" id="PR00625">
    <property type="entry name" value="JDOMAIN"/>
</dbReference>
<name>A0A378JWM5_9GAMM</name>
<dbReference type="EMBL" id="UGOG01000001">
    <property type="protein sequence ID" value="STX61902.1"/>
    <property type="molecule type" value="Genomic_DNA"/>
</dbReference>
<dbReference type="CDD" id="cd06257">
    <property type="entry name" value="DnaJ"/>
    <property type="match status" value="1"/>
</dbReference>
<dbReference type="AlphaFoldDB" id="A0A378JWM5"/>
<keyword evidence="2" id="KW-0143">Chaperone</keyword>
<proteinExistence type="predicted"/>
<dbReference type="Gene3D" id="2.60.260.20">
    <property type="entry name" value="Urease metallochaperone UreE, N-terminal domain"/>
    <property type="match status" value="2"/>
</dbReference>
<organism evidence="5 7">
    <name type="scientific">Legionella moravica</name>
    <dbReference type="NCBI Taxonomy" id="39962"/>
    <lineage>
        <taxon>Bacteria</taxon>
        <taxon>Pseudomonadati</taxon>
        <taxon>Pseudomonadota</taxon>
        <taxon>Gammaproteobacteria</taxon>
        <taxon>Legionellales</taxon>
        <taxon>Legionellaceae</taxon>
        <taxon>Legionella</taxon>
    </lineage>
</organism>
<dbReference type="SUPFAM" id="SSF49493">
    <property type="entry name" value="HSP40/DnaJ peptide-binding domain"/>
    <property type="match status" value="2"/>
</dbReference>
<protein>
    <submittedName>
        <fullName evidence="5">Curved DNA binding protein DnaJ</fullName>
    </submittedName>
</protein>
<dbReference type="SUPFAM" id="SSF46565">
    <property type="entry name" value="Chaperone J-domain"/>
    <property type="match status" value="1"/>
</dbReference>
<dbReference type="FunFam" id="2.60.260.20:FF:000013">
    <property type="entry name" value="DnaJ subfamily B member 11"/>
    <property type="match status" value="1"/>
</dbReference>
<evidence type="ECO:0000256" key="1">
    <source>
        <dbReference type="ARBA" id="ARBA00022490"/>
    </source>
</evidence>
<reference evidence="4 6" key="1">
    <citation type="submission" date="2015-11" db="EMBL/GenBank/DDBJ databases">
        <title>Genomic analysis of 38 Legionella species identifies large and diverse effector repertoires.</title>
        <authorList>
            <person name="Burstein D."/>
            <person name="Amaro F."/>
            <person name="Zusman T."/>
            <person name="Lifshitz Z."/>
            <person name="Cohen O."/>
            <person name="Gilbert J.A."/>
            <person name="Pupko T."/>
            <person name="Shuman H.A."/>
            <person name="Segal G."/>
        </authorList>
    </citation>
    <scope>NUCLEOTIDE SEQUENCE [LARGE SCALE GENOMIC DNA]</scope>
    <source>
        <strain evidence="4 6">ATCC 43877</strain>
    </source>
</reference>
<dbReference type="GO" id="GO:0051082">
    <property type="term" value="F:unfolded protein binding"/>
    <property type="evidence" value="ECO:0007669"/>
    <property type="project" value="InterPro"/>
</dbReference>
<dbReference type="PANTHER" id="PTHR43096:SF52">
    <property type="entry name" value="DNAJ HOMOLOG 1, MITOCHONDRIAL-RELATED"/>
    <property type="match status" value="1"/>
</dbReference>
<dbReference type="PANTHER" id="PTHR43096">
    <property type="entry name" value="DNAJ HOMOLOG 1, MITOCHONDRIAL-RELATED"/>
    <property type="match status" value="1"/>
</dbReference>
<evidence type="ECO:0000313" key="5">
    <source>
        <dbReference type="EMBL" id="STX61902.1"/>
    </source>
</evidence>
<dbReference type="GO" id="GO:0005737">
    <property type="term" value="C:cytoplasm"/>
    <property type="evidence" value="ECO:0007669"/>
    <property type="project" value="TreeGrafter"/>
</dbReference>
<dbReference type="PROSITE" id="PS50076">
    <property type="entry name" value="DNAJ_2"/>
    <property type="match status" value="1"/>
</dbReference>
<dbReference type="STRING" id="39962.Lmor_2724"/>
<evidence type="ECO:0000313" key="4">
    <source>
        <dbReference type="EMBL" id="KTD31227.1"/>
    </source>
</evidence>
<dbReference type="GO" id="GO:0042026">
    <property type="term" value="P:protein refolding"/>
    <property type="evidence" value="ECO:0007669"/>
    <property type="project" value="TreeGrafter"/>
</dbReference>
<dbReference type="Proteomes" id="UP000254040">
    <property type="component" value="Unassembled WGS sequence"/>
</dbReference>
<keyword evidence="6" id="KW-1185">Reference proteome</keyword>
<dbReference type="PROSITE" id="PS00636">
    <property type="entry name" value="DNAJ_1"/>
    <property type="match status" value="1"/>
</dbReference>
<dbReference type="Proteomes" id="UP000054985">
    <property type="component" value="Unassembled WGS sequence"/>
</dbReference>
<evidence type="ECO:0000313" key="6">
    <source>
        <dbReference type="Proteomes" id="UP000054985"/>
    </source>
</evidence>
<accession>A0A378JWM5</accession>
<dbReference type="Pfam" id="PF01556">
    <property type="entry name" value="DnaJ_C"/>
    <property type="match status" value="1"/>
</dbReference>
<dbReference type="EMBL" id="LNYN01000040">
    <property type="protein sequence ID" value="KTD31227.1"/>
    <property type="molecule type" value="Genomic_DNA"/>
</dbReference>
<evidence type="ECO:0000313" key="7">
    <source>
        <dbReference type="Proteomes" id="UP000254040"/>
    </source>
</evidence>
<evidence type="ECO:0000256" key="2">
    <source>
        <dbReference type="ARBA" id="ARBA00023186"/>
    </source>
</evidence>
<dbReference type="Pfam" id="PF00226">
    <property type="entry name" value="DnaJ"/>
    <property type="match status" value="1"/>
</dbReference>
<dbReference type="InterPro" id="IPR008971">
    <property type="entry name" value="HSP40/DnaJ_pept-bd"/>
</dbReference>
<dbReference type="InterPro" id="IPR002939">
    <property type="entry name" value="DnaJ_C"/>
</dbReference>
<dbReference type="OrthoDB" id="9779889at2"/>
<dbReference type="RefSeq" id="WP_028383930.1">
    <property type="nucleotide sequence ID" value="NZ_CAAAJG010000023.1"/>
</dbReference>
<sequence length="298" mass="33182">MDKDYYKIMGVSSDASDKDIKTAYRKLARKYHPDISKEPDAEEKFKEMGEAYEILRDPVKRAEYDQYIKNREFNQRAYQSTGHAGAGRSHQYEDVQFDSDFFESLFGHSRYQHQPMTGQNYQGKMTISLEEAFNGVVKSVQVPVDQGSETKLQTLNVKIPAGIKSGQQIRLAGQGGSGINGGPRGDLFLTIEVMKHSLFDVMENDIYLTLPITPWEAALGTTVIVPTLSGKIDLKIPPGSQGGQKLRIKNRGLPGATPGNQYVLLKIITPPATSEAAKEVYKKMAEVMPFNPREKMGA</sequence>
<evidence type="ECO:0000259" key="3">
    <source>
        <dbReference type="PROSITE" id="PS50076"/>
    </source>
</evidence>
<keyword evidence="1" id="KW-0963">Cytoplasm</keyword>
<dbReference type="Gene3D" id="1.10.287.110">
    <property type="entry name" value="DnaJ domain"/>
    <property type="match status" value="1"/>
</dbReference>
<dbReference type="SMART" id="SM00271">
    <property type="entry name" value="DnaJ"/>
    <property type="match status" value="1"/>
</dbReference>
<dbReference type="CDD" id="cd10747">
    <property type="entry name" value="DnaJ_C"/>
    <property type="match status" value="1"/>
</dbReference>
<dbReference type="InterPro" id="IPR001623">
    <property type="entry name" value="DnaJ_domain"/>
</dbReference>
<gene>
    <name evidence="5" type="primary">dnaJ_1</name>
    <name evidence="4" type="synonym">cbpA_2</name>
    <name evidence="4" type="ORF">Lmor_2724</name>
    <name evidence="5" type="ORF">NCTC12239_00820</name>
</gene>
<dbReference type="InterPro" id="IPR018253">
    <property type="entry name" value="DnaJ_domain_CS"/>
</dbReference>
<feature type="domain" description="J" evidence="3">
    <location>
        <begin position="4"/>
        <end position="68"/>
    </location>
</feature>